<proteinExistence type="predicted"/>
<dbReference type="CDD" id="cd01949">
    <property type="entry name" value="GGDEF"/>
    <property type="match status" value="1"/>
</dbReference>
<evidence type="ECO:0000259" key="3">
    <source>
        <dbReference type="PROSITE" id="PS50887"/>
    </source>
</evidence>
<organism evidence="4 5">
    <name type="scientific">Tropicimonas omnivorans</name>
    <dbReference type="NCBI Taxonomy" id="3075590"/>
    <lineage>
        <taxon>Bacteria</taxon>
        <taxon>Pseudomonadati</taxon>
        <taxon>Pseudomonadota</taxon>
        <taxon>Alphaproteobacteria</taxon>
        <taxon>Rhodobacterales</taxon>
        <taxon>Roseobacteraceae</taxon>
        <taxon>Tropicimonas</taxon>
    </lineage>
</organism>
<dbReference type="InterPro" id="IPR029787">
    <property type="entry name" value="Nucleotide_cyclase"/>
</dbReference>
<dbReference type="SMART" id="SM00267">
    <property type="entry name" value="GGDEF"/>
    <property type="match status" value="1"/>
</dbReference>
<dbReference type="PROSITE" id="PS50887">
    <property type="entry name" value="GGDEF"/>
    <property type="match status" value="1"/>
</dbReference>
<dbReference type="GO" id="GO:0052621">
    <property type="term" value="F:diguanylate cyclase activity"/>
    <property type="evidence" value="ECO:0007669"/>
    <property type="project" value="UniProtKB-EC"/>
</dbReference>
<sequence>MASSSFDKEFPLVVELIAAMPVTTFLIDDEAVVLACSSELDAPFWAVKRGCHLTDHVGRTANRLLKAIRRARRSTFPIRVLLDWAGEDAPFMLRRIRPDGTGRPINVLQADRSCIPLGKLAEDAVETRRLAKSLDRARFQNDRLRDEAERLEQKTLTDPKTGLRNEVGFERVLRGDLKAERTGTLAYIDLDGFKAVNDTMGHEAGDHVLRIVAQRLSTAIRERDTAARLGGDEFAVWFPDSREDDELALRARLLKSFSAPLSPFDTPSGAPPIVIDASIGIAHAPSANATYEALLRIADERMYEDKRCRAEVRAVRTVPSTDLTDLPDLRELKVERSCSRRN</sequence>
<dbReference type="InterPro" id="IPR043128">
    <property type="entry name" value="Rev_trsase/Diguanyl_cyclase"/>
</dbReference>
<dbReference type="SUPFAM" id="SSF55073">
    <property type="entry name" value="Nucleotide cyclase"/>
    <property type="match status" value="1"/>
</dbReference>
<dbReference type="NCBIfam" id="TIGR00254">
    <property type="entry name" value="GGDEF"/>
    <property type="match status" value="1"/>
</dbReference>
<evidence type="ECO:0000313" key="5">
    <source>
        <dbReference type="Proteomes" id="UP001265259"/>
    </source>
</evidence>
<feature type="domain" description="GGDEF" evidence="3">
    <location>
        <begin position="181"/>
        <end position="317"/>
    </location>
</feature>
<dbReference type="EMBL" id="JAVRHL010000002">
    <property type="protein sequence ID" value="MDT0682904.1"/>
    <property type="molecule type" value="Genomic_DNA"/>
</dbReference>
<evidence type="ECO:0000256" key="2">
    <source>
        <dbReference type="ARBA" id="ARBA00034247"/>
    </source>
</evidence>
<dbReference type="InterPro" id="IPR050469">
    <property type="entry name" value="Diguanylate_Cyclase"/>
</dbReference>
<dbReference type="RefSeq" id="WP_311690884.1">
    <property type="nucleotide sequence ID" value="NZ_JAVRHL010000002.1"/>
</dbReference>
<dbReference type="EC" id="2.7.7.65" evidence="1"/>
<evidence type="ECO:0000256" key="1">
    <source>
        <dbReference type="ARBA" id="ARBA00012528"/>
    </source>
</evidence>
<accession>A0ABU3DH46</accession>
<dbReference type="Gene3D" id="3.30.70.270">
    <property type="match status" value="1"/>
</dbReference>
<name>A0ABU3DH46_9RHOB</name>
<dbReference type="Pfam" id="PF00990">
    <property type="entry name" value="GGDEF"/>
    <property type="match status" value="1"/>
</dbReference>
<dbReference type="PANTHER" id="PTHR45138:SF9">
    <property type="entry name" value="DIGUANYLATE CYCLASE DGCM-RELATED"/>
    <property type="match status" value="1"/>
</dbReference>
<comment type="caution">
    <text evidence="4">The sequence shown here is derived from an EMBL/GenBank/DDBJ whole genome shotgun (WGS) entry which is preliminary data.</text>
</comment>
<evidence type="ECO:0000313" key="4">
    <source>
        <dbReference type="EMBL" id="MDT0682904.1"/>
    </source>
</evidence>
<comment type="catalytic activity">
    <reaction evidence="2">
        <text>2 GTP = 3',3'-c-di-GMP + 2 diphosphate</text>
        <dbReference type="Rhea" id="RHEA:24898"/>
        <dbReference type="ChEBI" id="CHEBI:33019"/>
        <dbReference type="ChEBI" id="CHEBI:37565"/>
        <dbReference type="ChEBI" id="CHEBI:58805"/>
        <dbReference type="EC" id="2.7.7.65"/>
    </reaction>
</comment>
<keyword evidence="4" id="KW-0808">Transferase</keyword>
<dbReference type="Proteomes" id="UP001265259">
    <property type="component" value="Unassembled WGS sequence"/>
</dbReference>
<protein>
    <recommendedName>
        <fullName evidence="1">diguanylate cyclase</fullName>
        <ecNumber evidence="1">2.7.7.65</ecNumber>
    </recommendedName>
</protein>
<keyword evidence="5" id="KW-1185">Reference proteome</keyword>
<keyword evidence="4" id="KW-0548">Nucleotidyltransferase</keyword>
<gene>
    <name evidence="4" type="ORF">RM543_09415</name>
</gene>
<reference evidence="4 5" key="1">
    <citation type="submission" date="2023-09" db="EMBL/GenBank/DDBJ databases">
        <authorList>
            <person name="Rey-Velasco X."/>
        </authorList>
    </citation>
    <scope>NUCLEOTIDE SEQUENCE [LARGE SCALE GENOMIC DNA]</scope>
    <source>
        <strain evidence="4 5">F158</strain>
    </source>
</reference>
<dbReference type="InterPro" id="IPR000160">
    <property type="entry name" value="GGDEF_dom"/>
</dbReference>
<dbReference type="PANTHER" id="PTHR45138">
    <property type="entry name" value="REGULATORY COMPONENTS OF SENSORY TRANSDUCTION SYSTEM"/>
    <property type="match status" value="1"/>
</dbReference>